<reference evidence="3" key="1">
    <citation type="journal article" date="2011" name="Genome Res.">
        <title>Phylogeny-wide analysis of social amoeba genomes highlights ancient origins for complex intercellular communication.</title>
        <authorList>
            <person name="Heidel A.J."/>
            <person name="Lawal H.M."/>
            <person name="Felder M."/>
            <person name="Schilde C."/>
            <person name="Helps N.R."/>
            <person name="Tunggal B."/>
            <person name="Rivero F."/>
            <person name="John U."/>
            <person name="Schleicher M."/>
            <person name="Eichinger L."/>
            <person name="Platzer M."/>
            <person name="Noegel A.A."/>
            <person name="Schaap P."/>
            <person name="Gloeckner G."/>
        </authorList>
    </citation>
    <scope>NUCLEOTIDE SEQUENCE [LARGE SCALE GENOMIC DNA]</scope>
    <source>
        <strain evidence="3">SH3</strain>
    </source>
</reference>
<protein>
    <recommendedName>
        <fullName evidence="4">Secreted protein</fullName>
    </recommendedName>
</protein>
<evidence type="ECO:0008006" key="4">
    <source>
        <dbReference type="Google" id="ProtNLM"/>
    </source>
</evidence>
<dbReference type="EMBL" id="GL883010">
    <property type="protein sequence ID" value="EGG21454.1"/>
    <property type="molecule type" value="Genomic_DNA"/>
</dbReference>
<keyword evidence="3" id="KW-1185">Reference proteome</keyword>
<proteinExistence type="predicted"/>
<dbReference type="AlphaFoldDB" id="F4PS71"/>
<organism evidence="2 3">
    <name type="scientific">Cavenderia fasciculata</name>
    <name type="common">Slime mold</name>
    <name type="synonym">Dictyostelium fasciculatum</name>
    <dbReference type="NCBI Taxonomy" id="261658"/>
    <lineage>
        <taxon>Eukaryota</taxon>
        <taxon>Amoebozoa</taxon>
        <taxon>Evosea</taxon>
        <taxon>Eumycetozoa</taxon>
        <taxon>Dictyostelia</taxon>
        <taxon>Acytosteliales</taxon>
        <taxon>Cavenderiaceae</taxon>
        <taxon>Cavenderia</taxon>
    </lineage>
</organism>
<keyword evidence="1" id="KW-0732">Signal</keyword>
<dbReference type="GeneID" id="14872780"/>
<dbReference type="Proteomes" id="UP000007797">
    <property type="component" value="Unassembled WGS sequence"/>
</dbReference>
<gene>
    <name evidence="2" type="ORF">DFA_01339</name>
</gene>
<dbReference type="RefSeq" id="XP_004359304.1">
    <property type="nucleotide sequence ID" value="XM_004359247.1"/>
</dbReference>
<evidence type="ECO:0000256" key="1">
    <source>
        <dbReference type="SAM" id="SignalP"/>
    </source>
</evidence>
<feature type="chain" id="PRO_5003315646" description="Secreted protein" evidence="1">
    <location>
        <begin position="20"/>
        <end position="168"/>
    </location>
</feature>
<dbReference type="KEGG" id="dfa:DFA_01339"/>
<accession>F4PS71</accession>
<evidence type="ECO:0000313" key="3">
    <source>
        <dbReference type="Proteomes" id="UP000007797"/>
    </source>
</evidence>
<name>F4PS71_CACFS</name>
<sequence>MKFSFSIFIISMLFAAATSSYVTVLNFETNACKGNYVSQHSMLEDKCFDGVMYRCSNNQVTKYVYGDLNCNGIPYPPVTTPVNQYDQVANFPSDSWMNQPVLYLSAIYTDTCFQYDSKSSYTIACDPNCAPLMDSYILTEVKGPSCLGPSYQQVVPYTPTCGECDSLS</sequence>
<feature type="signal peptide" evidence="1">
    <location>
        <begin position="1"/>
        <end position="19"/>
    </location>
</feature>
<evidence type="ECO:0000313" key="2">
    <source>
        <dbReference type="EMBL" id="EGG21454.1"/>
    </source>
</evidence>